<evidence type="ECO:0000256" key="6">
    <source>
        <dbReference type="ARBA" id="ARBA00022777"/>
    </source>
</evidence>
<evidence type="ECO:0000256" key="8">
    <source>
        <dbReference type="ARBA" id="ARBA00023012"/>
    </source>
</evidence>
<keyword evidence="7" id="KW-0067">ATP-binding</keyword>
<evidence type="ECO:0000313" key="11">
    <source>
        <dbReference type="EMBL" id="WOF23881.1"/>
    </source>
</evidence>
<evidence type="ECO:0000256" key="1">
    <source>
        <dbReference type="ARBA" id="ARBA00000085"/>
    </source>
</evidence>
<dbReference type="PANTHER" id="PTHR24421">
    <property type="entry name" value="NITRATE/NITRITE SENSOR PROTEIN NARX-RELATED"/>
    <property type="match status" value="1"/>
</dbReference>
<dbReference type="Pfam" id="PF07730">
    <property type="entry name" value="HisKA_3"/>
    <property type="match status" value="1"/>
</dbReference>
<dbReference type="PANTHER" id="PTHR24421:SF10">
    <property type="entry name" value="NITRATE_NITRITE SENSOR PROTEIN NARQ"/>
    <property type="match status" value="1"/>
</dbReference>
<evidence type="ECO:0000256" key="7">
    <source>
        <dbReference type="ARBA" id="ARBA00022840"/>
    </source>
</evidence>
<dbReference type="KEGG" id="mbet:N8K70_04140"/>
<evidence type="ECO:0000256" key="3">
    <source>
        <dbReference type="ARBA" id="ARBA00022553"/>
    </source>
</evidence>
<feature type="transmembrane region" description="Helical" evidence="9">
    <location>
        <begin position="20"/>
        <end position="41"/>
    </location>
</feature>
<dbReference type="Gene3D" id="1.20.5.1930">
    <property type="match status" value="1"/>
</dbReference>
<feature type="transmembrane region" description="Helical" evidence="9">
    <location>
        <begin position="53"/>
        <end position="73"/>
    </location>
</feature>
<evidence type="ECO:0000256" key="5">
    <source>
        <dbReference type="ARBA" id="ARBA00022741"/>
    </source>
</evidence>
<keyword evidence="9" id="KW-1133">Transmembrane helix</keyword>
<keyword evidence="6 11" id="KW-0418">Kinase</keyword>
<reference evidence="11 12" key="1">
    <citation type="submission" date="2023-02" db="EMBL/GenBank/DDBJ databases">
        <title>Microbacterium betulae sp. nov., isolated from birch wood.</title>
        <authorList>
            <person name="Pasciak M."/>
            <person name="Pawlik K.J."/>
            <person name="Martynowski D."/>
            <person name="Laczmanski L."/>
            <person name="Ciekot J."/>
            <person name="Szponar B."/>
            <person name="Wojcik-Fatla A."/>
            <person name="Mackiewicz B."/>
            <person name="Farian E."/>
            <person name="Cholewa G."/>
            <person name="Cholewa A."/>
            <person name="Dutkiewicz J."/>
        </authorList>
    </citation>
    <scope>NUCLEOTIDE SEQUENCE [LARGE SCALE GENOMIC DNA]</scope>
    <source>
        <strain evidence="11 12">AB</strain>
    </source>
</reference>
<dbReference type="EMBL" id="CP118157">
    <property type="protein sequence ID" value="WOF23881.1"/>
    <property type="molecule type" value="Genomic_DNA"/>
</dbReference>
<accession>A0AA97I5L8</accession>
<evidence type="ECO:0000313" key="12">
    <source>
        <dbReference type="Proteomes" id="UP001305498"/>
    </source>
</evidence>
<dbReference type="InterPro" id="IPR050482">
    <property type="entry name" value="Sensor_HK_TwoCompSys"/>
</dbReference>
<feature type="transmembrane region" description="Helical" evidence="9">
    <location>
        <begin position="144"/>
        <end position="162"/>
    </location>
</feature>
<dbReference type="Gene3D" id="3.30.565.10">
    <property type="entry name" value="Histidine kinase-like ATPase, C-terminal domain"/>
    <property type="match status" value="1"/>
</dbReference>
<protein>
    <recommendedName>
        <fullName evidence="2">histidine kinase</fullName>
        <ecNumber evidence="2">2.7.13.3</ecNumber>
    </recommendedName>
</protein>
<keyword evidence="9" id="KW-0812">Transmembrane</keyword>
<evidence type="ECO:0000256" key="9">
    <source>
        <dbReference type="SAM" id="Phobius"/>
    </source>
</evidence>
<organism evidence="11 12">
    <name type="scientific">Microbacterium betulae</name>
    <dbReference type="NCBI Taxonomy" id="2981139"/>
    <lineage>
        <taxon>Bacteria</taxon>
        <taxon>Bacillati</taxon>
        <taxon>Actinomycetota</taxon>
        <taxon>Actinomycetes</taxon>
        <taxon>Micrococcales</taxon>
        <taxon>Microbacteriaceae</taxon>
        <taxon>Microbacterium</taxon>
    </lineage>
</organism>
<sequence>MTSADRPPSAARRAWGAAGQASALLVLGAFAFVAVYGEAMTRIAPDRPDAPRLLLLFLADIPLGIAVLALFALRRRAPVLFPAIGVALSALSAFGTPAALAFVVSVAARRRPREIALVSILLVCAATVDLLVRPDGGSRSLWEPVIGMVVLATMLVLIGLLIGSRRQLRAARAEQAASAALQHAAELESARAQERTRIAREMHDVLAHRLSLVTIHAGGLEYRDDLTLEQARETAGVIRENSHRAVDELRDVLGVLRDDTDDDGSSPRPQPTLRDIAALVEEGRAVGTPVRLAAPPDAVIASVPEAVGRHIYRIVQEILTNARRHAPGAAVSVQIRVDGGSQSIRLSASNLTTAEVPSGASGFGLAGMAERIRLAGGTFDAGHRDGLFVVDAVLPWTS</sequence>
<keyword evidence="4" id="KW-0808">Transferase</keyword>
<dbReference type="GO" id="GO:0046983">
    <property type="term" value="F:protein dimerization activity"/>
    <property type="evidence" value="ECO:0007669"/>
    <property type="project" value="InterPro"/>
</dbReference>
<evidence type="ECO:0000256" key="4">
    <source>
        <dbReference type="ARBA" id="ARBA00022679"/>
    </source>
</evidence>
<feature type="transmembrane region" description="Helical" evidence="9">
    <location>
        <begin position="79"/>
        <end position="103"/>
    </location>
</feature>
<dbReference type="InterPro" id="IPR011712">
    <property type="entry name" value="Sig_transdc_His_kin_sub3_dim/P"/>
</dbReference>
<evidence type="ECO:0000256" key="2">
    <source>
        <dbReference type="ARBA" id="ARBA00012438"/>
    </source>
</evidence>
<name>A0AA97I5L8_9MICO</name>
<dbReference type="GO" id="GO:0000155">
    <property type="term" value="F:phosphorelay sensor kinase activity"/>
    <property type="evidence" value="ECO:0007669"/>
    <property type="project" value="InterPro"/>
</dbReference>
<dbReference type="GO" id="GO:0016020">
    <property type="term" value="C:membrane"/>
    <property type="evidence" value="ECO:0007669"/>
    <property type="project" value="InterPro"/>
</dbReference>
<feature type="domain" description="Signal transduction histidine kinase subgroup 3 dimerisation and phosphoacceptor" evidence="10">
    <location>
        <begin position="194"/>
        <end position="259"/>
    </location>
</feature>
<keyword evidence="9" id="KW-0472">Membrane</keyword>
<gene>
    <name evidence="11" type="ORF">N8K70_04140</name>
</gene>
<dbReference type="EC" id="2.7.13.3" evidence="2"/>
<keyword evidence="12" id="KW-1185">Reference proteome</keyword>
<dbReference type="Proteomes" id="UP001305498">
    <property type="component" value="Chromosome"/>
</dbReference>
<evidence type="ECO:0000259" key="10">
    <source>
        <dbReference type="Pfam" id="PF07730"/>
    </source>
</evidence>
<keyword evidence="8" id="KW-0902">Two-component regulatory system</keyword>
<dbReference type="InterPro" id="IPR036890">
    <property type="entry name" value="HATPase_C_sf"/>
</dbReference>
<feature type="transmembrane region" description="Helical" evidence="9">
    <location>
        <begin position="115"/>
        <end position="132"/>
    </location>
</feature>
<proteinExistence type="predicted"/>
<keyword evidence="5" id="KW-0547">Nucleotide-binding</keyword>
<comment type="catalytic activity">
    <reaction evidence="1">
        <text>ATP + protein L-histidine = ADP + protein N-phospho-L-histidine.</text>
        <dbReference type="EC" id="2.7.13.3"/>
    </reaction>
</comment>
<dbReference type="SUPFAM" id="SSF55874">
    <property type="entry name" value="ATPase domain of HSP90 chaperone/DNA topoisomerase II/histidine kinase"/>
    <property type="match status" value="1"/>
</dbReference>
<dbReference type="AlphaFoldDB" id="A0AA97I5L8"/>
<dbReference type="CDD" id="cd16917">
    <property type="entry name" value="HATPase_UhpB-NarQ-NarX-like"/>
    <property type="match status" value="1"/>
</dbReference>
<keyword evidence="3" id="KW-0597">Phosphoprotein</keyword>
<dbReference type="GO" id="GO:0005524">
    <property type="term" value="F:ATP binding"/>
    <property type="evidence" value="ECO:0007669"/>
    <property type="project" value="UniProtKB-KW"/>
</dbReference>
<dbReference type="RefSeq" id="WP_317140353.1">
    <property type="nucleotide sequence ID" value="NZ_CP118157.1"/>
</dbReference>